<accession>A0A1F8CWH4</accession>
<gene>
    <name evidence="1" type="ORF">A2382_03135</name>
</gene>
<dbReference type="STRING" id="1802538.A2382_03135"/>
<name>A0A1F8CWH4_9BACT</name>
<comment type="caution">
    <text evidence="1">The sequence shown here is derived from an EMBL/GenBank/DDBJ whole genome shotgun (WGS) entry which is preliminary data.</text>
</comment>
<sequence length="214" mass="24111">MSEDGKPTSFEVEQTGAQNILVSPPPSPILSQIAILSENDLRIKVIMPLFRGLGADPVMDTHGNDEEGKDVYFCYQDISWCDHHSAVFLKAGDINMSGTGSKDMGHITARIIDAVSSPVLSTNTGHVKEEDIQELYFITNGIVPKRARKHLRDFTRSNLGFRNFIIWDGDLLVSKMKKLIDMSSPLIWPDYIFEVATFEDFCNRVVGYKEKIRK</sequence>
<dbReference type="Proteomes" id="UP000178999">
    <property type="component" value="Unassembled WGS sequence"/>
</dbReference>
<evidence type="ECO:0008006" key="3">
    <source>
        <dbReference type="Google" id="ProtNLM"/>
    </source>
</evidence>
<evidence type="ECO:0000313" key="1">
    <source>
        <dbReference type="EMBL" id="OGM79895.1"/>
    </source>
</evidence>
<evidence type="ECO:0000313" key="2">
    <source>
        <dbReference type="Proteomes" id="UP000178999"/>
    </source>
</evidence>
<dbReference type="AlphaFoldDB" id="A0A1F8CWH4"/>
<organism evidence="1 2">
    <name type="scientific">Candidatus Woesebacteria bacterium RIFOXYB1_FULL_38_16</name>
    <dbReference type="NCBI Taxonomy" id="1802538"/>
    <lineage>
        <taxon>Bacteria</taxon>
        <taxon>Candidatus Woeseibacteriota</taxon>
    </lineage>
</organism>
<proteinExistence type="predicted"/>
<dbReference type="EMBL" id="MGHY01000006">
    <property type="protein sequence ID" value="OGM79895.1"/>
    <property type="molecule type" value="Genomic_DNA"/>
</dbReference>
<protein>
    <recommendedName>
        <fullName evidence="3">Restriction endonuclease type IV Mrr domain-containing protein</fullName>
    </recommendedName>
</protein>
<reference evidence="1 2" key="1">
    <citation type="journal article" date="2016" name="Nat. Commun.">
        <title>Thousands of microbial genomes shed light on interconnected biogeochemical processes in an aquifer system.</title>
        <authorList>
            <person name="Anantharaman K."/>
            <person name="Brown C.T."/>
            <person name="Hug L.A."/>
            <person name="Sharon I."/>
            <person name="Castelle C.J."/>
            <person name="Probst A.J."/>
            <person name="Thomas B.C."/>
            <person name="Singh A."/>
            <person name="Wilkins M.J."/>
            <person name="Karaoz U."/>
            <person name="Brodie E.L."/>
            <person name="Williams K.H."/>
            <person name="Hubbard S.S."/>
            <person name="Banfield J.F."/>
        </authorList>
    </citation>
    <scope>NUCLEOTIDE SEQUENCE [LARGE SCALE GENOMIC DNA]</scope>
</reference>